<comment type="caution">
    <text evidence="2">The sequence shown here is derived from an EMBL/GenBank/DDBJ whole genome shotgun (WGS) entry which is preliminary data.</text>
</comment>
<reference evidence="2 3" key="1">
    <citation type="submission" date="2021-06" db="EMBL/GenBank/DDBJ databases">
        <title>Caerostris darwini draft genome.</title>
        <authorList>
            <person name="Kono N."/>
            <person name="Arakawa K."/>
        </authorList>
    </citation>
    <scope>NUCLEOTIDE SEQUENCE [LARGE SCALE GENOMIC DNA]</scope>
</reference>
<name>A0AAV4Q437_9ARAC</name>
<evidence type="ECO:0000313" key="2">
    <source>
        <dbReference type="EMBL" id="GIY04423.1"/>
    </source>
</evidence>
<gene>
    <name evidence="2" type="ORF">CDAR_13041</name>
</gene>
<evidence type="ECO:0000256" key="1">
    <source>
        <dbReference type="SAM" id="MobiDB-lite"/>
    </source>
</evidence>
<evidence type="ECO:0000313" key="3">
    <source>
        <dbReference type="Proteomes" id="UP001054837"/>
    </source>
</evidence>
<dbReference type="EMBL" id="BPLQ01003926">
    <property type="protein sequence ID" value="GIY04423.1"/>
    <property type="molecule type" value="Genomic_DNA"/>
</dbReference>
<proteinExistence type="predicted"/>
<keyword evidence="3" id="KW-1185">Reference proteome</keyword>
<protein>
    <submittedName>
        <fullName evidence="2">Uncharacterized protein</fullName>
    </submittedName>
</protein>
<dbReference type="AlphaFoldDB" id="A0AAV4Q437"/>
<dbReference type="Proteomes" id="UP001054837">
    <property type="component" value="Unassembled WGS sequence"/>
</dbReference>
<feature type="region of interest" description="Disordered" evidence="1">
    <location>
        <begin position="1"/>
        <end position="27"/>
    </location>
</feature>
<sequence>MLNDNTTISMRKRPSERSFVTVENKKKGGSFRRKDNQLLIQNTAYSFPTAKAVTPTKPWPIRCKGVFHNRIGVT</sequence>
<organism evidence="2 3">
    <name type="scientific">Caerostris darwini</name>
    <dbReference type="NCBI Taxonomy" id="1538125"/>
    <lineage>
        <taxon>Eukaryota</taxon>
        <taxon>Metazoa</taxon>
        <taxon>Ecdysozoa</taxon>
        <taxon>Arthropoda</taxon>
        <taxon>Chelicerata</taxon>
        <taxon>Arachnida</taxon>
        <taxon>Araneae</taxon>
        <taxon>Araneomorphae</taxon>
        <taxon>Entelegynae</taxon>
        <taxon>Araneoidea</taxon>
        <taxon>Araneidae</taxon>
        <taxon>Caerostris</taxon>
    </lineage>
</organism>
<accession>A0AAV4Q437</accession>